<proteinExistence type="predicted"/>
<dbReference type="Proteomes" id="UP000235371">
    <property type="component" value="Unassembled WGS sequence"/>
</dbReference>
<dbReference type="InterPro" id="IPR036397">
    <property type="entry name" value="RNaseH_sf"/>
</dbReference>
<evidence type="ECO:0008006" key="3">
    <source>
        <dbReference type="Google" id="ProtNLM"/>
    </source>
</evidence>
<dbReference type="GeneID" id="36591364"/>
<evidence type="ECO:0000313" key="2">
    <source>
        <dbReference type="Proteomes" id="UP000235371"/>
    </source>
</evidence>
<dbReference type="InParanoid" id="A0A2J6T5W9"/>
<sequence>MTVEENFVEVTAHFLGAPCIKFRDGNSEWTLDIHGESKYRAQLTTGPPLDDSRNPKRNAVDSASWNLSKICVGLPNRSLIIVRKNGGQDWHTLDNFTQIFAKELQNHGFAHAKKPNVKDVDAVLESDAHTSILRRARWVKRPNQAYASLSKPTLLITLLPGKDAIPYPEVKWWSDCKQASQLLNLNFKLGGTSHHLVGNLGLKGTRMIVGADLSHSGKSIYHPYPSMAGVVATYDPNVMQYLVSV</sequence>
<name>A0A2J6T5W9_9HELO</name>
<dbReference type="EMBL" id="KZ613822">
    <property type="protein sequence ID" value="PMD58420.1"/>
    <property type="molecule type" value="Genomic_DNA"/>
</dbReference>
<accession>A0A2J6T5W9</accession>
<gene>
    <name evidence="1" type="ORF">K444DRAFT_631012</name>
</gene>
<evidence type="ECO:0000313" key="1">
    <source>
        <dbReference type="EMBL" id="PMD58420.1"/>
    </source>
</evidence>
<dbReference type="Gene3D" id="3.30.420.10">
    <property type="entry name" value="Ribonuclease H-like superfamily/Ribonuclease H"/>
    <property type="match status" value="1"/>
</dbReference>
<protein>
    <recommendedName>
        <fullName evidence="3">Piwi domain-containing protein</fullName>
    </recommendedName>
</protein>
<dbReference type="STRING" id="1095630.A0A2J6T5W9"/>
<dbReference type="SUPFAM" id="SSF53098">
    <property type="entry name" value="Ribonuclease H-like"/>
    <property type="match status" value="1"/>
</dbReference>
<dbReference type="Gene3D" id="3.40.50.2300">
    <property type="match status" value="1"/>
</dbReference>
<keyword evidence="2" id="KW-1185">Reference proteome</keyword>
<organism evidence="1 2">
    <name type="scientific">Hyaloscypha bicolor E</name>
    <dbReference type="NCBI Taxonomy" id="1095630"/>
    <lineage>
        <taxon>Eukaryota</taxon>
        <taxon>Fungi</taxon>
        <taxon>Dikarya</taxon>
        <taxon>Ascomycota</taxon>
        <taxon>Pezizomycotina</taxon>
        <taxon>Leotiomycetes</taxon>
        <taxon>Helotiales</taxon>
        <taxon>Hyaloscyphaceae</taxon>
        <taxon>Hyaloscypha</taxon>
        <taxon>Hyaloscypha bicolor</taxon>
    </lineage>
</organism>
<dbReference type="OrthoDB" id="10252740at2759"/>
<dbReference type="InterPro" id="IPR012337">
    <property type="entry name" value="RNaseH-like_sf"/>
</dbReference>
<dbReference type="AlphaFoldDB" id="A0A2J6T5W9"/>
<dbReference type="RefSeq" id="XP_024735324.1">
    <property type="nucleotide sequence ID" value="XM_024883287.1"/>
</dbReference>
<reference evidence="1 2" key="1">
    <citation type="submission" date="2016-04" db="EMBL/GenBank/DDBJ databases">
        <title>A degradative enzymes factory behind the ericoid mycorrhizal symbiosis.</title>
        <authorList>
            <consortium name="DOE Joint Genome Institute"/>
            <person name="Martino E."/>
            <person name="Morin E."/>
            <person name="Grelet G."/>
            <person name="Kuo A."/>
            <person name="Kohler A."/>
            <person name="Daghino S."/>
            <person name="Barry K."/>
            <person name="Choi C."/>
            <person name="Cichocki N."/>
            <person name="Clum A."/>
            <person name="Copeland A."/>
            <person name="Hainaut M."/>
            <person name="Haridas S."/>
            <person name="Labutti K."/>
            <person name="Lindquist E."/>
            <person name="Lipzen A."/>
            <person name="Khouja H.-R."/>
            <person name="Murat C."/>
            <person name="Ohm R."/>
            <person name="Olson A."/>
            <person name="Spatafora J."/>
            <person name="Veneault-Fourrey C."/>
            <person name="Henrissat B."/>
            <person name="Grigoriev I."/>
            <person name="Martin F."/>
            <person name="Perotto S."/>
        </authorList>
    </citation>
    <scope>NUCLEOTIDE SEQUENCE [LARGE SCALE GENOMIC DNA]</scope>
    <source>
        <strain evidence="1 2">E</strain>
    </source>
</reference>
<dbReference type="GO" id="GO:0003676">
    <property type="term" value="F:nucleic acid binding"/>
    <property type="evidence" value="ECO:0007669"/>
    <property type="project" value="InterPro"/>
</dbReference>